<organism evidence="1 2">
    <name type="scientific">Potamilus streckersoni</name>
    <dbReference type="NCBI Taxonomy" id="2493646"/>
    <lineage>
        <taxon>Eukaryota</taxon>
        <taxon>Metazoa</taxon>
        <taxon>Spiralia</taxon>
        <taxon>Lophotrochozoa</taxon>
        <taxon>Mollusca</taxon>
        <taxon>Bivalvia</taxon>
        <taxon>Autobranchia</taxon>
        <taxon>Heteroconchia</taxon>
        <taxon>Palaeoheterodonta</taxon>
        <taxon>Unionida</taxon>
        <taxon>Unionoidea</taxon>
        <taxon>Unionidae</taxon>
        <taxon>Ambleminae</taxon>
        <taxon>Lampsilini</taxon>
        <taxon>Potamilus</taxon>
    </lineage>
</organism>
<proteinExistence type="predicted"/>
<name>A0AAE0T445_9BIVA</name>
<dbReference type="Proteomes" id="UP001195483">
    <property type="component" value="Unassembled WGS sequence"/>
</dbReference>
<reference evidence="1" key="1">
    <citation type="journal article" date="2021" name="Genome Biol. Evol.">
        <title>A High-Quality Reference Genome for a Parasitic Bivalve with Doubly Uniparental Inheritance (Bivalvia: Unionida).</title>
        <authorList>
            <person name="Smith C.H."/>
        </authorList>
    </citation>
    <scope>NUCLEOTIDE SEQUENCE</scope>
    <source>
        <strain evidence="1">CHS0354</strain>
    </source>
</reference>
<comment type="caution">
    <text evidence="1">The sequence shown here is derived from an EMBL/GenBank/DDBJ whole genome shotgun (WGS) entry which is preliminary data.</text>
</comment>
<sequence length="132" mass="15494">MEPPLRRFETCVHGSLNNFSMEGNIATTLQATTTSLYDTLVTELNRFVWAMTNFLMTPSPACKHGSWHFLYAFLQLQKHPQPDLAKEESESTRSCTVLKTRHERFYNTVTSNRWLFELTTNRYPREELPLIY</sequence>
<evidence type="ECO:0000313" key="1">
    <source>
        <dbReference type="EMBL" id="KAK3603462.1"/>
    </source>
</evidence>
<accession>A0AAE0T445</accession>
<protein>
    <submittedName>
        <fullName evidence="1">Uncharacterized protein</fullName>
    </submittedName>
</protein>
<dbReference type="EMBL" id="JAEAOA010001808">
    <property type="protein sequence ID" value="KAK3603462.1"/>
    <property type="molecule type" value="Genomic_DNA"/>
</dbReference>
<evidence type="ECO:0000313" key="2">
    <source>
        <dbReference type="Proteomes" id="UP001195483"/>
    </source>
</evidence>
<gene>
    <name evidence="1" type="ORF">CHS0354_030302</name>
</gene>
<dbReference type="AlphaFoldDB" id="A0AAE0T445"/>
<reference evidence="1" key="2">
    <citation type="journal article" date="2021" name="Genome Biol. Evol.">
        <title>Developing a high-quality reference genome for a parasitic bivalve with doubly uniparental inheritance (Bivalvia: Unionida).</title>
        <authorList>
            <person name="Smith C.H."/>
        </authorList>
    </citation>
    <scope>NUCLEOTIDE SEQUENCE</scope>
    <source>
        <strain evidence="1">CHS0354</strain>
        <tissue evidence="1">Mantle</tissue>
    </source>
</reference>
<reference evidence="1" key="3">
    <citation type="submission" date="2023-05" db="EMBL/GenBank/DDBJ databases">
        <authorList>
            <person name="Smith C.H."/>
        </authorList>
    </citation>
    <scope>NUCLEOTIDE SEQUENCE</scope>
    <source>
        <strain evidence="1">CHS0354</strain>
        <tissue evidence="1">Mantle</tissue>
    </source>
</reference>
<keyword evidence="2" id="KW-1185">Reference proteome</keyword>